<evidence type="ECO:0000256" key="15">
    <source>
        <dbReference type="ARBA" id="ARBA00022989"/>
    </source>
</evidence>
<evidence type="ECO:0000256" key="8">
    <source>
        <dbReference type="ARBA" id="ARBA00022670"/>
    </source>
</evidence>
<dbReference type="FunFam" id="2.60.40.1730:FF:000012">
    <property type="entry name" value="Aminopeptidase N"/>
    <property type="match status" value="1"/>
</dbReference>
<evidence type="ECO:0000256" key="14">
    <source>
        <dbReference type="ARBA" id="ARBA00022968"/>
    </source>
</evidence>
<protein>
    <recommendedName>
        <fullName evidence="24">Aminopeptidase</fullName>
        <ecNumber evidence="24">3.4.11.-</ecNumber>
    </recommendedName>
</protein>
<keyword evidence="10 22" id="KW-0479">Metal-binding</keyword>
<dbReference type="Gene3D" id="1.10.390.10">
    <property type="entry name" value="Neutral Protease Domain 2"/>
    <property type="match status" value="1"/>
</dbReference>
<dbReference type="Gene3D" id="2.60.40.1730">
    <property type="entry name" value="tricorn interacting facor f3 domain"/>
    <property type="match status" value="1"/>
</dbReference>
<dbReference type="Pfam" id="PF11838">
    <property type="entry name" value="ERAP1_C"/>
    <property type="match status" value="1"/>
</dbReference>
<feature type="domain" description="Peptidase M1 membrane alanine aminopeptidase" evidence="25">
    <location>
        <begin position="307"/>
        <end position="532"/>
    </location>
</feature>
<evidence type="ECO:0000256" key="6">
    <source>
        <dbReference type="ARBA" id="ARBA00022475"/>
    </source>
</evidence>
<dbReference type="SUPFAM" id="SSF55486">
    <property type="entry name" value="Metalloproteases ('zincins'), catalytic domain"/>
    <property type="match status" value="1"/>
</dbReference>
<dbReference type="GO" id="GO:0070006">
    <property type="term" value="F:metalloaminopeptidase activity"/>
    <property type="evidence" value="ECO:0007669"/>
    <property type="project" value="TreeGrafter"/>
</dbReference>
<dbReference type="GO" id="GO:0098552">
    <property type="term" value="C:side of membrane"/>
    <property type="evidence" value="ECO:0007669"/>
    <property type="project" value="UniProtKB-KW"/>
</dbReference>
<evidence type="ECO:0000256" key="16">
    <source>
        <dbReference type="ARBA" id="ARBA00023049"/>
    </source>
</evidence>
<comment type="catalytic activity">
    <reaction evidence="1">
        <text>Release of an N-terminal amino acid, Xaa-|-Yaa- from a peptide, amide or arylamide. Xaa is preferably Ala, but may be most amino acids including Pro (slow action). When a terminal hydrophobic residue is followed by a prolyl residue, the two may be released as an intact Xaa-Pro dipeptide.</text>
        <dbReference type="EC" id="3.4.11.2"/>
    </reaction>
</comment>
<feature type="non-terminal residue" evidence="28">
    <location>
        <position position="1"/>
    </location>
</feature>
<reference evidence="28 29" key="1">
    <citation type="journal article" date="2017" name="Curr. Biol.">
        <title>The Evolution of Venom by Co-option of Single-Copy Genes.</title>
        <authorList>
            <person name="Martinson E.O."/>
            <person name="Mrinalini"/>
            <person name="Kelkar Y.D."/>
            <person name="Chang C.H."/>
            <person name="Werren J.H."/>
        </authorList>
    </citation>
    <scope>NUCLEOTIDE SEQUENCE [LARGE SCALE GENOMIC DNA]</scope>
    <source>
        <strain evidence="28 29">Alberta</strain>
        <tissue evidence="28">Whole body</tissue>
    </source>
</reference>
<comment type="similarity">
    <text evidence="4 24">Belongs to the peptidase M1 family.</text>
</comment>
<feature type="domain" description="Aminopeptidase N-like N-terminal" evidence="27">
    <location>
        <begin position="80"/>
        <end position="269"/>
    </location>
</feature>
<evidence type="ECO:0000256" key="1">
    <source>
        <dbReference type="ARBA" id="ARBA00000098"/>
    </source>
</evidence>
<evidence type="ECO:0000256" key="19">
    <source>
        <dbReference type="ARBA" id="ARBA00023180"/>
    </source>
</evidence>
<evidence type="ECO:0000313" key="28">
    <source>
        <dbReference type="EMBL" id="OXU30026.1"/>
    </source>
</evidence>
<dbReference type="STRING" id="543379.A0A232FGY1"/>
<keyword evidence="9" id="KW-0812">Transmembrane</keyword>
<dbReference type="EMBL" id="NNAY01000207">
    <property type="protein sequence ID" value="OXU30026.1"/>
    <property type="molecule type" value="Genomic_DNA"/>
</dbReference>
<dbReference type="GO" id="GO:0008270">
    <property type="term" value="F:zinc ion binding"/>
    <property type="evidence" value="ECO:0007669"/>
    <property type="project" value="UniProtKB-UniRule"/>
</dbReference>
<keyword evidence="20" id="KW-0449">Lipoprotein</keyword>
<evidence type="ECO:0000256" key="5">
    <source>
        <dbReference type="ARBA" id="ARBA00022438"/>
    </source>
</evidence>
<evidence type="ECO:0000256" key="11">
    <source>
        <dbReference type="ARBA" id="ARBA00022729"/>
    </source>
</evidence>
<feature type="binding site" evidence="22">
    <location>
        <position position="402"/>
    </location>
    <ligand>
        <name>Zn(2+)</name>
        <dbReference type="ChEBI" id="CHEBI:29105"/>
        <note>catalytic</note>
    </ligand>
</feature>
<dbReference type="GO" id="GO:0043171">
    <property type="term" value="P:peptide catabolic process"/>
    <property type="evidence" value="ECO:0007669"/>
    <property type="project" value="TreeGrafter"/>
</dbReference>
<dbReference type="Gene3D" id="2.60.40.1910">
    <property type="match status" value="1"/>
</dbReference>
<comment type="subcellular location">
    <subcellularLocation>
        <location evidence="3">Cell membrane</location>
        <topology evidence="3">Lipid-anchor</topology>
        <topology evidence="3">GPI-anchor</topology>
    </subcellularLocation>
    <subcellularLocation>
        <location evidence="2">Membrane</location>
        <topology evidence="2">Single-pass type II membrane protein</topology>
    </subcellularLocation>
</comment>
<evidence type="ECO:0000256" key="18">
    <source>
        <dbReference type="ARBA" id="ARBA00023157"/>
    </source>
</evidence>
<evidence type="ECO:0000256" key="23">
    <source>
        <dbReference type="PIRSR" id="PIRSR634016-4"/>
    </source>
</evidence>
<evidence type="ECO:0000256" key="10">
    <source>
        <dbReference type="ARBA" id="ARBA00022723"/>
    </source>
</evidence>
<keyword evidence="5 24" id="KW-0031">Aminopeptidase</keyword>
<gene>
    <name evidence="28" type="ORF">TSAR_007891</name>
</gene>
<feature type="binding site" evidence="22">
    <location>
        <position position="379"/>
    </location>
    <ligand>
        <name>Zn(2+)</name>
        <dbReference type="ChEBI" id="CHEBI:29105"/>
        <note>catalytic</note>
    </ligand>
</feature>
<keyword evidence="18" id="KW-1015">Disulfide bond</keyword>
<evidence type="ECO:0000256" key="4">
    <source>
        <dbReference type="ARBA" id="ARBA00010136"/>
    </source>
</evidence>
<keyword evidence="16 24" id="KW-0482">Metalloprotease</keyword>
<sequence>VRFCDYETSNTLIIFYYPNISVLFRIMYSPKKVPLLCFLVATFVATRCSEHVGTTATVDEEINNESQNTTDYRLPDNVIPNEYYIRITPFIMPDNFTFDGVVGINATVTKSTSEIVLHVDDITIHNVTVSSIDEDENSLAQLDVENITTKEKYHFLIIEMKSPINAGTNVTIDISYTGELNNDMYGFFRDWIKVGNDYKWVLGTQFEATGARKVFPCFDEPGLKATFRVVLAVPDNYAPISNMPIKTIINTDANQTIVEFETSPLMPTYTVAFAVVEYASLSIPMTEIQPRLYRVWSNPELANQLPYSLQVIPKILDFFGNKTSLQYPISKIEMIAFPDFPPAAMENWGLLVYSEMFMLYNKNVTPLRIKRYIRNLVTHELAHQWFGNIVTPKWWDYLWLSESFAAYFEYHAHEDELAPWNLESQFVVNEMHEAFVSDAYPSIHPMTHEVYSPDEITSIFDSISYNKGASVIRMLEKLLGSEVFFDALQRYFEANKYSFATPELLYLAFEDALNGSDHRWINVTLTDLMDSWTTQPGYPVVHASFDGDTVTLRQNRFFLQPSENLTSNATWIIPVTWASDSNPNFTDTRSVTWLMDESMQITIPNATNDWVIVNVQQAGYYRVNYDNKMWERIIKLLKSDEYEVLHELNRAALMNDLFNLGRTGYVDYKIVLSASQYLSKETNYIPWRTTFTSLIYLKKRFVGHPEIYGHFKLYVMSLLEPHYQRLGFDENDEDSDFDVLFREILLKWLCDFDHKECVSNSLELFKKLRQNDSFIVSPNLQSAVYCTAMKHGSTDDWNYLWNKLQNTNFAIEKLTILSTLVCSRNTMQLNRLLQAVITPGDRIRKQDIKDIITTMVDASLIGANEILDFMDNNYDKMLKAFGDNSMIEHVLITTADSMSTEKLIEKYAGFIEKNSKKVESIAESLDSALKGVRYDLDWNNRKIPHILDWLKKNYPITAANEKD</sequence>
<feature type="site" description="Transition state stabilizer" evidence="23">
    <location>
        <position position="465"/>
    </location>
</feature>
<evidence type="ECO:0000256" key="3">
    <source>
        <dbReference type="ARBA" id="ARBA00004609"/>
    </source>
</evidence>
<evidence type="ECO:0000256" key="17">
    <source>
        <dbReference type="ARBA" id="ARBA00023136"/>
    </source>
</evidence>
<dbReference type="FunFam" id="1.10.390.10:FF:000013">
    <property type="entry name" value="Aminopeptidase N"/>
    <property type="match status" value="1"/>
</dbReference>
<dbReference type="FunFam" id="2.60.40.1910:FF:000008">
    <property type="entry name" value="Aminopeptidase"/>
    <property type="match status" value="1"/>
</dbReference>
<dbReference type="PANTHER" id="PTHR11533">
    <property type="entry name" value="PROTEASE M1 ZINC METALLOPROTEASE"/>
    <property type="match status" value="1"/>
</dbReference>
<keyword evidence="7" id="KW-0336">GPI-anchor</keyword>
<keyword evidence="17" id="KW-0472">Membrane</keyword>
<dbReference type="InterPro" id="IPR014782">
    <property type="entry name" value="Peptidase_M1_dom"/>
</dbReference>
<evidence type="ECO:0000256" key="13">
    <source>
        <dbReference type="ARBA" id="ARBA00022833"/>
    </source>
</evidence>
<keyword evidence="13 22" id="KW-0862">Zinc</keyword>
<dbReference type="InterPro" id="IPR024571">
    <property type="entry name" value="ERAP1-like_C_dom"/>
</dbReference>
<keyword evidence="29" id="KW-1185">Reference proteome</keyword>
<dbReference type="InterPro" id="IPR042097">
    <property type="entry name" value="Aminopeptidase_N-like_N_sf"/>
</dbReference>
<evidence type="ECO:0000259" key="27">
    <source>
        <dbReference type="Pfam" id="PF17900"/>
    </source>
</evidence>
<dbReference type="OrthoDB" id="10031169at2759"/>
<evidence type="ECO:0000256" key="21">
    <source>
        <dbReference type="PIRSR" id="PIRSR634016-1"/>
    </source>
</evidence>
<evidence type="ECO:0000256" key="22">
    <source>
        <dbReference type="PIRSR" id="PIRSR634016-3"/>
    </source>
</evidence>
<dbReference type="AlphaFoldDB" id="A0A232FGY1"/>
<dbReference type="GO" id="GO:0042277">
    <property type="term" value="F:peptide binding"/>
    <property type="evidence" value="ECO:0007669"/>
    <property type="project" value="TreeGrafter"/>
</dbReference>
<dbReference type="Pfam" id="PF17900">
    <property type="entry name" value="Peptidase_M1_N"/>
    <property type="match status" value="1"/>
</dbReference>
<evidence type="ECO:0000259" key="26">
    <source>
        <dbReference type="Pfam" id="PF11838"/>
    </source>
</evidence>
<comment type="caution">
    <text evidence="28">The sequence shown here is derived from an EMBL/GenBank/DDBJ whole genome shotgun (WGS) entry which is preliminary data.</text>
</comment>
<comment type="cofactor">
    <cofactor evidence="22 24">
        <name>Zn(2+)</name>
        <dbReference type="ChEBI" id="CHEBI:29105"/>
    </cofactor>
    <text evidence="22 24">Binds 1 zinc ion per subunit.</text>
</comment>
<dbReference type="SUPFAM" id="SSF63737">
    <property type="entry name" value="Leukotriene A4 hydrolase N-terminal domain"/>
    <property type="match status" value="1"/>
</dbReference>
<dbReference type="GO" id="GO:0016285">
    <property type="term" value="F:alanyl aminopeptidase activity"/>
    <property type="evidence" value="ECO:0007669"/>
    <property type="project" value="UniProtKB-EC"/>
</dbReference>
<dbReference type="GO" id="GO:0006508">
    <property type="term" value="P:proteolysis"/>
    <property type="evidence" value="ECO:0007669"/>
    <property type="project" value="UniProtKB-KW"/>
</dbReference>
<dbReference type="CDD" id="cd09601">
    <property type="entry name" value="M1_APN-Q_like"/>
    <property type="match status" value="1"/>
</dbReference>
<evidence type="ECO:0000256" key="2">
    <source>
        <dbReference type="ARBA" id="ARBA00004606"/>
    </source>
</evidence>
<keyword evidence="19" id="KW-0325">Glycoprotein</keyword>
<accession>A0A232FGY1</accession>
<dbReference type="GO" id="GO:0005886">
    <property type="term" value="C:plasma membrane"/>
    <property type="evidence" value="ECO:0007669"/>
    <property type="project" value="UniProtKB-SubCell"/>
</dbReference>
<keyword evidence="6" id="KW-1003">Cell membrane</keyword>
<dbReference type="FunFam" id="1.25.50.20:FF:000001">
    <property type="entry name" value="Aminopeptidase"/>
    <property type="match status" value="1"/>
</dbReference>
<keyword evidence="11" id="KW-0732">Signal</keyword>
<dbReference type="PANTHER" id="PTHR11533:SF290">
    <property type="entry name" value="AMINOPEPTIDASE"/>
    <property type="match status" value="1"/>
</dbReference>
<evidence type="ECO:0000256" key="7">
    <source>
        <dbReference type="ARBA" id="ARBA00022622"/>
    </source>
</evidence>
<keyword evidence="12 24" id="KW-0378">Hydrolase</keyword>
<keyword evidence="8 24" id="KW-0645">Protease</keyword>
<evidence type="ECO:0000256" key="9">
    <source>
        <dbReference type="ARBA" id="ARBA00022692"/>
    </source>
</evidence>
<dbReference type="InterPro" id="IPR027268">
    <property type="entry name" value="Peptidase_M4/M1_CTD_sf"/>
</dbReference>
<dbReference type="GO" id="GO:0005737">
    <property type="term" value="C:cytoplasm"/>
    <property type="evidence" value="ECO:0007669"/>
    <property type="project" value="TreeGrafter"/>
</dbReference>
<dbReference type="InterPro" id="IPR050344">
    <property type="entry name" value="Peptidase_M1_aminopeptidases"/>
</dbReference>
<dbReference type="Pfam" id="PF01433">
    <property type="entry name" value="Peptidase_M1"/>
    <property type="match status" value="1"/>
</dbReference>
<dbReference type="InterPro" id="IPR045357">
    <property type="entry name" value="Aminopeptidase_N-like_N"/>
</dbReference>
<dbReference type="PRINTS" id="PR00756">
    <property type="entry name" value="ALADIPTASE"/>
</dbReference>
<evidence type="ECO:0000256" key="20">
    <source>
        <dbReference type="ARBA" id="ARBA00023288"/>
    </source>
</evidence>
<evidence type="ECO:0000259" key="25">
    <source>
        <dbReference type="Pfam" id="PF01433"/>
    </source>
</evidence>
<name>A0A232FGY1_9HYME</name>
<dbReference type="InterPro" id="IPR034016">
    <property type="entry name" value="M1_APN-typ"/>
</dbReference>
<evidence type="ECO:0000313" key="29">
    <source>
        <dbReference type="Proteomes" id="UP000215335"/>
    </source>
</evidence>
<organism evidence="28 29">
    <name type="scientific">Trichomalopsis sarcophagae</name>
    <dbReference type="NCBI Taxonomy" id="543379"/>
    <lineage>
        <taxon>Eukaryota</taxon>
        <taxon>Metazoa</taxon>
        <taxon>Ecdysozoa</taxon>
        <taxon>Arthropoda</taxon>
        <taxon>Hexapoda</taxon>
        <taxon>Insecta</taxon>
        <taxon>Pterygota</taxon>
        <taxon>Neoptera</taxon>
        <taxon>Endopterygota</taxon>
        <taxon>Hymenoptera</taxon>
        <taxon>Apocrita</taxon>
        <taxon>Proctotrupomorpha</taxon>
        <taxon>Chalcidoidea</taxon>
        <taxon>Pteromalidae</taxon>
        <taxon>Pteromalinae</taxon>
        <taxon>Trichomalopsis</taxon>
    </lineage>
</organism>
<feature type="binding site" evidence="22">
    <location>
        <position position="383"/>
    </location>
    <ligand>
        <name>Zn(2+)</name>
        <dbReference type="ChEBI" id="CHEBI:29105"/>
        <note>catalytic</note>
    </ligand>
</feature>
<dbReference type="Gene3D" id="1.25.50.20">
    <property type="match status" value="1"/>
</dbReference>
<evidence type="ECO:0000256" key="12">
    <source>
        <dbReference type="ARBA" id="ARBA00022801"/>
    </source>
</evidence>
<keyword evidence="14" id="KW-0735">Signal-anchor</keyword>
<proteinExistence type="inferred from homology"/>
<dbReference type="GO" id="GO:0005615">
    <property type="term" value="C:extracellular space"/>
    <property type="evidence" value="ECO:0007669"/>
    <property type="project" value="TreeGrafter"/>
</dbReference>
<dbReference type="InterPro" id="IPR001930">
    <property type="entry name" value="Peptidase_M1"/>
</dbReference>
<feature type="active site" description="Proton acceptor" evidence="21">
    <location>
        <position position="380"/>
    </location>
</feature>
<feature type="domain" description="ERAP1-like C-terminal" evidence="26">
    <location>
        <begin position="610"/>
        <end position="932"/>
    </location>
</feature>
<keyword evidence="15" id="KW-1133">Transmembrane helix</keyword>
<dbReference type="EC" id="3.4.11.-" evidence="24"/>
<evidence type="ECO:0000256" key="24">
    <source>
        <dbReference type="RuleBase" id="RU364040"/>
    </source>
</evidence>
<dbReference type="Proteomes" id="UP000215335">
    <property type="component" value="Unassembled WGS sequence"/>
</dbReference>